<keyword evidence="3 11" id="KW-1134">Transmembrane beta strand</keyword>
<dbReference type="EMBL" id="FNCH01000003">
    <property type="protein sequence ID" value="SDG06154.1"/>
    <property type="molecule type" value="Genomic_DNA"/>
</dbReference>
<dbReference type="NCBIfam" id="TIGR04056">
    <property type="entry name" value="OMP_RagA_SusC"/>
    <property type="match status" value="1"/>
</dbReference>
<dbReference type="InterPro" id="IPR036942">
    <property type="entry name" value="Beta-barrel_TonB_sf"/>
</dbReference>
<dbReference type="InterPro" id="IPR023996">
    <property type="entry name" value="TonB-dep_OMP_SusC/RagA"/>
</dbReference>
<evidence type="ECO:0000256" key="10">
    <source>
        <dbReference type="ARBA" id="ARBA00023237"/>
    </source>
</evidence>
<keyword evidence="9 11" id="KW-0472">Membrane</keyword>
<dbReference type="Pfam" id="PF13715">
    <property type="entry name" value="CarbopepD_reg_2"/>
    <property type="match status" value="1"/>
</dbReference>
<feature type="signal peptide" evidence="13">
    <location>
        <begin position="1"/>
        <end position="20"/>
    </location>
</feature>
<dbReference type="InterPro" id="IPR039426">
    <property type="entry name" value="TonB-dep_rcpt-like"/>
</dbReference>
<dbReference type="SUPFAM" id="SSF56935">
    <property type="entry name" value="Porins"/>
    <property type="match status" value="1"/>
</dbReference>
<feature type="compositionally biased region" description="Polar residues" evidence="12">
    <location>
        <begin position="1025"/>
        <end position="1035"/>
    </location>
</feature>
<evidence type="ECO:0000256" key="6">
    <source>
        <dbReference type="ARBA" id="ARBA00023004"/>
    </source>
</evidence>
<evidence type="ECO:0000259" key="14">
    <source>
        <dbReference type="Pfam" id="PF07715"/>
    </source>
</evidence>
<evidence type="ECO:0000313" key="15">
    <source>
        <dbReference type="EMBL" id="SDG06154.1"/>
    </source>
</evidence>
<evidence type="ECO:0000256" key="1">
    <source>
        <dbReference type="ARBA" id="ARBA00004571"/>
    </source>
</evidence>
<dbReference type="PANTHER" id="PTHR32552:SF81">
    <property type="entry name" value="TONB-DEPENDENT OUTER MEMBRANE RECEPTOR"/>
    <property type="match status" value="1"/>
</dbReference>
<keyword evidence="13" id="KW-0732">Signal</keyword>
<keyword evidence="8" id="KW-0798">TonB box</keyword>
<feature type="region of interest" description="Disordered" evidence="12">
    <location>
        <begin position="1016"/>
        <end position="1035"/>
    </location>
</feature>
<feature type="chain" id="PRO_5011643646" evidence="13">
    <location>
        <begin position="21"/>
        <end position="1048"/>
    </location>
</feature>
<keyword evidence="5 11" id="KW-0812">Transmembrane</keyword>
<evidence type="ECO:0000256" key="3">
    <source>
        <dbReference type="ARBA" id="ARBA00022452"/>
    </source>
</evidence>
<dbReference type="Gene3D" id="2.60.40.1120">
    <property type="entry name" value="Carboxypeptidase-like, regulatory domain"/>
    <property type="match status" value="1"/>
</dbReference>
<keyword evidence="6" id="KW-0408">Iron</keyword>
<comment type="subcellular location">
    <subcellularLocation>
        <location evidence="1 11">Cell outer membrane</location>
        <topology evidence="1 11">Multi-pass membrane protein</topology>
    </subcellularLocation>
</comment>
<evidence type="ECO:0000256" key="2">
    <source>
        <dbReference type="ARBA" id="ARBA00022448"/>
    </source>
</evidence>
<name>A0A1G7R619_9SPHI</name>
<proteinExistence type="inferred from homology"/>
<keyword evidence="4" id="KW-0410">Iron transport</keyword>
<dbReference type="RefSeq" id="WP_090497549.1">
    <property type="nucleotide sequence ID" value="NZ_FNCH01000003.1"/>
</dbReference>
<gene>
    <name evidence="15" type="ORF">SAMN05421827_10390</name>
</gene>
<dbReference type="AlphaFoldDB" id="A0A1G7R619"/>
<keyword evidence="16" id="KW-1185">Reference proteome</keyword>
<organism evidence="15 16">
    <name type="scientific">Pedobacter terrae</name>
    <dbReference type="NCBI Taxonomy" id="405671"/>
    <lineage>
        <taxon>Bacteria</taxon>
        <taxon>Pseudomonadati</taxon>
        <taxon>Bacteroidota</taxon>
        <taxon>Sphingobacteriia</taxon>
        <taxon>Sphingobacteriales</taxon>
        <taxon>Sphingobacteriaceae</taxon>
        <taxon>Pedobacter</taxon>
    </lineage>
</organism>
<evidence type="ECO:0000256" key="4">
    <source>
        <dbReference type="ARBA" id="ARBA00022496"/>
    </source>
</evidence>
<dbReference type="InterPro" id="IPR037066">
    <property type="entry name" value="Plug_dom_sf"/>
</dbReference>
<dbReference type="STRING" id="405671.SAMN05421827_10390"/>
<dbReference type="PROSITE" id="PS52016">
    <property type="entry name" value="TONB_DEPENDENT_REC_3"/>
    <property type="match status" value="1"/>
</dbReference>
<evidence type="ECO:0000256" key="7">
    <source>
        <dbReference type="ARBA" id="ARBA00023065"/>
    </source>
</evidence>
<feature type="domain" description="TonB-dependent receptor plug" evidence="14">
    <location>
        <begin position="116"/>
        <end position="224"/>
    </location>
</feature>
<comment type="similarity">
    <text evidence="11">Belongs to the TonB-dependent receptor family.</text>
</comment>
<dbReference type="InterPro" id="IPR012910">
    <property type="entry name" value="Plug_dom"/>
</dbReference>
<dbReference type="Gene3D" id="2.40.170.20">
    <property type="entry name" value="TonB-dependent receptor, beta-barrel domain"/>
    <property type="match status" value="1"/>
</dbReference>
<evidence type="ECO:0000256" key="8">
    <source>
        <dbReference type="ARBA" id="ARBA00023077"/>
    </source>
</evidence>
<evidence type="ECO:0000256" key="13">
    <source>
        <dbReference type="SAM" id="SignalP"/>
    </source>
</evidence>
<accession>A0A1G7R619</accession>
<evidence type="ECO:0000313" key="16">
    <source>
        <dbReference type="Proteomes" id="UP000199643"/>
    </source>
</evidence>
<keyword evidence="7" id="KW-0406">Ion transport</keyword>
<protein>
    <submittedName>
        <fullName evidence="15">TonB-linked outer membrane protein, SusC/RagA family</fullName>
    </submittedName>
</protein>
<dbReference type="GO" id="GO:0006826">
    <property type="term" value="P:iron ion transport"/>
    <property type="evidence" value="ECO:0007669"/>
    <property type="project" value="UniProtKB-KW"/>
</dbReference>
<dbReference type="PANTHER" id="PTHR32552">
    <property type="entry name" value="FERRICHROME IRON RECEPTOR-RELATED"/>
    <property type="match status" value="1"/>
</dbReference>
<dbReference type="Proteomes" id="UP000199643">
    <property type="component" value="Unassembled WGS sequence"/>
</dbReference>
<keyword evidence="10 11" id="KW-0998">Cell outer membrane</keyword>
<evidence type="ECO:0000256" key="5">
    <source>
        <dbReference type="ARBA" id="ARBA00022692"/>
    </source>
</evidence>
<evidence type="ECO:0000256" key="11">
    <source>
        <dbReference type="PROSITE-ProRule" id="PRU01360"/>
    </source>
</evidence>
<keyword evidence="2 11" id="KW-0813">Transport</keyword>
<sequence length="1048" mass="113764">MKKLLQSLFVLMLCAFSAFAQERTISGTVTSSDDKLPIPGVSVRVKGTQAGTVTDASGKYSIKTSSASAILEFSYIGYVLQSRVVGTSTSINVALVSDSKVLTEVVVTALGITRQKKDLGYAATTVTSKEITQAKAVNAVNGLQGKVSGMNVTSTNSGVFENVKINLRGIRSLTGNNNPLLLLDGVQSDINYLSSINPNDIESVNVLKGSAGAALYGPDARNGVIVVTTKQGSKDEKPVITLSNSTQFTQISFFPKFQDKFGLGGAGEYIPYENWSWGPAFDGSTVDVGHTLPDGSIQTVPYSPTDERKKFFDTGVTMQNDVSFATKEFYLSFQDANIKGIVPDDKNRRTGVRLNVSKEYGKFKVAFKTNYSQQNYNVFDDAAMSTYNSNNNVGLNGGLMNLIFNTPAFVPLTSYKDFTGNKFATYNNYFTDYGLNPYFAIDNWRKEGKRADLISSVDLNFKATDWLNITYRAAITSQTINERRSSKGEVPNAYGLGRSFKLIPGAIEERSFSNTRLSSEAFASVNKQLGSDFKLTAIVGTYLRQDEGRDNRIGASSLVVPELFNVANRVGLLTGTSPYQKSRLLGVYGSAGLSYKGWANIEFTGRNDQTSVLATENNSFFYPGVSGAVVLTDAIEALKNNKILSYLKLRAAYNKTANADIAPYLLAATFSQTAGYPFGTLPGFTANNTTYDALLKPEFIKSFEAGAELGFLNGRIGVEATYFNQKMTDQIIPINVSATTGYTLANVNASSFNNKGVELDLKLTPLVDLGEVRVNFRANATYNTTEVTKVYEGLPEVLIGGYTNGANYVVNGYPAFVIKSTDYVRDQQGRVVVDASTGLPTADPLTKIFGQTMPKWILGLNPSVSWKGLNVSALFEYKGGHYAYHDIGQAMAWTGVGYETASNNRQPFVFPNSSIRNTDGSYSPNTNVTINNNENFYTGVYRTVGTNFLTSAASWRLREVSIGYEIPVKILGNQNVIKGLSVALTGRNLALWLPKTNIYTDPDFTYTDTNTSFGAGTSGTATSNRNGISDSSINPPTRNFGGNITITF</sequence>
<dbReference type="InterPro" id="IPR008969">
    <property type="entry name" value="CarboxyPept-like_regulatory"/>
</dbReference>
<dbReference type="Pfam" id="PF07715">
    <property type="entry name" value="Plug"/>
    <property type="match status" value="1"/>
</dbReference>
<dbReference type="OrthoDB" id="9768177at2"/>
<dbReference type="GO" id="GO:0009279">
    <property type="term" value="C:cell outer membrane"/>
    <property type="evidence" value="ECO:0007669"/>
    <property type="project" value="UniProtKB-SubCell"/>
</dbReference>
<dbReference type="Gene3D" id="2.170.130.10">
    <property type="entry name" value="TonB-dependent receptor, plug domain"/>
    <property type="match status" value="1"/>
</dbReference>
<dbReference type="SUPFAM" id="SSF49464">
    <property type="entry name" value="Carboxypeptidase regulatory domain-like"/>
    <property type="match status" value="1"/>
</dbReference>
<evidence type="ECO:0000256" key="12">
    <source>
        <dbReference type="SAM" id="MobiDB-lite"/>
    </source>
</evidence>
<reference evidence="16" key="1">
    <citation type="submission" date="2016-10" db="EMBL/GenBank/DDBJ databases">
        <authorList>
            <person name="Varghese N."/>
            <person name="Submissions S."/>
        </authorList>
    </citation>
    <scope>NUCLEOTIDE SEQUENCE [LARGE SCALE GENOMIC DNA]</scope>
    <source>
        <strain evidence="16">DSM 17933</strain>
    </source>
</reference>
<evidence type="ECO:0000256" key="9">
    <source>
        <dbReference type="ARBA" id="ARBA00023136"/>
    </source>
</evidence>